<dbReference type="PANTHER" id="PTHR42926">
    <property type="match status" value="1"/>
</dbReference>
<organism evidence="2 3">
    <name type="scientific">Halarsenatibacter silvermanii</name>
    <dbReference type="NCBI Taxonomy" id="321763"/>
    <lineage>
        <taxon>Bacteria</taxon>
        <taxon>Bacillati</taxon>
        <taxon>Bacillota</taxon>
        <taxon>Clostridia</taxon>
        <taxon>Halanaerobiales</taxon>
        <taxon>Halarsenatibacteraceae</taxon>
        <taxon>Halarsenatibacter</taxon>
    </lineage>
</organism>
<dbReference type="InterPro" id="IPR051347">
    <property type="entry name" value="Circadian_clock_KaiC-rel"/>
</dbReference>
<evidence type="ECO:0000259" key="1">
    <source>
        <dbReference type="Pfam" id="PF06745"/>
    </source>
</evidence>
<protein>
    <submittedName>
        <fullName evidence="2">KaiC protein</fullName>
    </submittedName>
</protein>
<accession>A0A1G9R4R8</accession>
<dbReference type="Pfam" id="PF06745">
    <property type="entry name" value="ATPase"/>
    <property type="match status" value="1"/>
</dbReference>
<dbReference type="SUPFAM" id="SSF52540">
    <property type="entry name" value="P-loop containing nucleoside triphosphate hydrolases"/>
    <property type="match status" value="1"/>
</dbReference>
<dbReference type="InterPro" id="IPR014774">
    <property type="entry name" value="KaiC-like_dom"/>
</dbReference>
<name>A0A1G9R4R8_9FIRM</name>
<dbReference type="Proteomes" id="UP000199476">
    <property type="component" value="Unassembled WGS sequence"/>
</dbReference>
<reference evidence="2 3" key="1">
    <citation type="submission" date="2016-10" db="EMBL/GenBank/DDBJ databases">
        <authorList>
            <person name="de Groot N.N."/>
        </authorList>
    </citation>
    <scope>NUCLEOTIDE SEQUENCE [LARGE SCALE GENOMIC DNA]</scope>
    <source>
        <strain evidence="2 3">SLAS-1</strain>
    </source>
</reference>
<dbReference type="EMBL" id="FNGO01000020">
    <property type="protein sequence ID" value="SDM18213.1"/>
    <property type="molecule type" value="Genomic_DNA"/>
</dbReference>
<dbReference type="AlphaFoldDB" id="A0A1G9R4R8"/>
<dbReference type="PANTHER" id="PTHR42926:SF1">
    <property type="entry name" value="CIRCADIAN CLOCK OSCILLATOR PROTEIN KAIC 1"/>
    <property type="match status" value="1"/>
</dbReference>
<sequence>MFPSSEVEQQPLLEKIIEKIKEMQPERIFIDGLTQLRILSTDDYRFRKNIQSLINLMADIEATPMLVSEVGSRPDDDLQFISDGIINLKKRGSERKISVAKIRGSGFKKRFTHLYFG</sequence>
<feature type="domain" description="KaiC-like" evidence="1">
    <location>
        <begin position="9"/>
        <end position="111"/>
    </location>
</feature>
<dbReference type="InterPro" id="IPR027417">
    <property type="entry name" value="P-loop_NTPase"/>
</dbReference>
<evidence type="ECO:0000313" key="3">
    <source>
        <dbReference type="Proteomes" id="UP000199476"/>
    </source>
</evidence>
<keyword evidence="3" id="KW-1185">Reference proteome</keyword>
<proteinExistence type="predicted"/>
<evidence type="ECO:0000313" key="2">
    <source>
        <dbReference type="EMBL" id="SDM18213.1"/>
    </source>
</evidence>
<gene>
    <name evidence="2" type="ORF">SAMN04488692_12011</name>
</gene>
<dbReference type="Gene3D" id="3.40.50.300">
    <property type="entry name" value="P-loop containing nucleotide triphosphate hydrolases"/>
    <property type="match status" value="1"/>
</dbReference>
<dbReference type="RefSeq" id="WP_268762249.1">
    <property type="nucleotide sequence ID" value="NZ_FNGO01000020.1"/>
</dbReference>
<dbReference type="STRING" id="321763.SAMN04488692_12011"/>